<sequence length="64" mass="7429">MLQAKNLLDALVEKDTSDVYNQNNDFDFGEVLKFCNSGQQKTQGQKLRYSDGLERTFSFDDFVR</sequence>
<evidence type="ECO:0000313" key="2">
    <source>
        <dbReference type="Proteomes" id="UP000012589"/>
    </source>
</evidence>
<evidence type="ECO:0000313" key="1">
    <source>
        <dbReference type="EMBL" id="EMZ21360.1"/>
    </source>
</evidence>
<dbReference type="HOGENOM" id="CLU_2897464_0_0_9"/>
<organism evidence="1 2">
    <name type="scientific">Eubacterium plexicaudatum ASF492</name>
    <dbReference type="NCBI Taxonomy" id="1235802"/>
    <lineage>
        <taxon>Bacteria</taxon>
        <taxon>Bacillati</taxon>
        <taxon>Bacillota</taxon>
        <taxon>Clostridia</taxon>
        <taxon>Eubacteriales</taxon>
        <taxon>Eubacteriaceae</taxon>
        <taxon>Eubacterium</taxon>
    </lineage>
</organism>
<gene>
    <name evidence="1" type="ORF">C823_04608</name>
</gene>
<dbReference type="Proteomes" id="UP000012589">
    <property type="component" value="Unassembled WGS sequence"/>
</dbReference>
<reference evidence="1 2" key="1">
    <citation type="journal article" date="2014" name="Genome Announc.">
        <title>Draft genome sequences of the altered schaedler flora, a defined bacterial community from gnotobiotic mice.</title>
        <authorList>
            <person name="Wannemuehler M.J."/>
            <person name="Overstreet A.M."/>
            <person name="Ward D.V."/>
            <person name="Phillips G.J."/>
        </authorList>
    </citation>
    <scope>NUCLEOTIDE SEQUENCE [LARGE SCALE GENOMIC DNA]</scope>
    <source>
        <strain evidence="1 2">ASF492</strain>
    </source>
</reference>
<dbReference type="AlphaFoldDB" id="N2A5J6"/>
<comment type="caution">
    <text evidence="1">The sequence shown here is derived from an EMBL/GenBank/DDBJ whole genome shotgun (WGS) entry which is preliminary data.</text>
</comment>
<keyword evidence="2" id="KW-1185">Reference proteome</keyword>
<accession>N2A5J6</accession>
<dbReference type="STRING" id="1235802.C823_04608"/>
<dbReference type="EMBL" id="AQFT01000134">
    <property type="protein sequence ID" value="EMZ21360.1"/>
    <property type="molecule type" value="Genomic_DNA"/>
</dbReference>
<name>N2A5J6_9FIRM</name>
<protein>
    <submittedName>
        <fullName evidence="1">Uncharacterized protein</fullName>
    </submittedName>
</protein>
<proteinExistence type="predicted"/>